<keyword evidence="5" id="KW-1185">Reference proteome</keyword>
<feature type="domain" description="Terpene synthase metal-binding" evidence="3">
    <location>
        <begin position="141"/>
        <end position="215"/>
    </location>
</feature>
<keyword evidence="2" id="KW-0732">Signal</keyword>
<dbReference type="Proteomes" id="UP001141552">
    <property type="component" value="Unassembled WGS sequence"/>
</dbReference>
<dbReference type="Gene3D" id="1.10.600.10">
    <property type="entry name" value="Farnesyl Diphosphate Synthase"/>
    <property type="match status" value="2"/>
</dbReference>
<dbReference type="InterPro" id="IPR008949">
    <property type="entry name" value="Isoprenoid_synthase_dom_sf"/>
</dbReference>
<keyword evidence="1" id="KW-0479">Metal-binding</keyword>
<sequence length="274" mass="31648">MSWILQQSYLLLVTDLVECYFWALGAFPEPELGLSRRILAKNAVIFTMMDDVYDVHGTVEELELFIDTIQRWDTSVKGLLDYMRIIFEAVIGSLDEIEQETIKKGRPYCADYVKEEVKKLMRAYMAYMTEQRWFNKAAGAMCDASKEVFDWLATDPKTLVAAADHCRLMDDIVTHEVEQERGDVASSVECYMKQFKVSQEQAHDEIKKFIESDWKIINEELCINETAIPKRILKICVNYARVMEVLYKDNDAFTSATTRTKEMMAGLLVNPIPV</sequence>
<evidence type="ECO:0000313" key="4">
    <source>
        <dbReference type="EMBL" id="KAJ4847830.1"/>
    </source>
</evidence>
<dbReference type="GO" id="GO:0000287">
    <property type="term" value="F:magnesium ion binding"/>
    <property type="evidence" value="ECO:0007669"/>
    <property type="project" value="InterPro"/>
</dbReference>
<dbReference type="GO" id="GO:0016114">
    <property type="term" value="P:terpenoid biosynthetic process"/>
    <property type="evidence" value="ECO:0007669"/>
    <property type="project" value="InterPro"/>
</dbReference>
<evidence type="ECO:0000313" key="5">
    <source>
        <dbReference type="Proteomes" id="UP001141552"/>
    </source>
</evidence>
<dbReference type="InterPro" id="IPR005630">
    <property type="entry name" value="Terpene_synthase_metal-bd"/>
</dbReference>
<protein>
    <recommendedName>
        <fullName evidence="3">Terpene synthase metal-binding domain-containing protein</fullName>
    </recommendedName>
</protein>
<proteinExistence type="predicted"/>
<gene>
    <name evidence="4" type="ORF">Tsubulata_011785</name>
</gene>
<comment type="caution">
    <text evidence="4">The sequence shown here is derived from an EMBL/GenBank/DDBJ whole genome shotgun (WGS) entry which is preliminary data.</text>
</comment>
<feature type="domain" description="Terpene synthase metal-binding" evidence="3">
    <location>
        <begin position="16"/>
        <end position="136"/>
    </location>
</feature>
<evidence type="ECO:0000256" key="1">
    <source>
        <dbReference type="ARBA" id="ARBA00022723"/>
    </source>
</evidence>
<reference evidence="4" key="1">
    <citation type="submission" date="2022-02" db="EMBL/GenBank/DDBJ databases">
        <authorList>
            <person name="Henning P.M."/>
            <person name="McCubbin A.G."/>
            <person name="Shore J.S."/>
        </authorList>
    </citation>
    <scope>NUCLEOTIDE SEQUENCE</scope>
    <source>
        <strain evidence="4">F60SS</strain>
        <tissue evidence="4">Leaves</tissue>
    </source>
</reference>
<evidence type="ECO:0000259" key="3">
    <source>
        <dbReference type="Pfam" id="PF03936"/>
    </source>
</evidence>
<feature type="signal peptide" evidence="2">
    <location>
        <begin position="1"/>
        <end position="19"/>
    </location>
</feature>
<dbReference type="OrthoDB" id="1877784at2759"/>
<dbReference type="GO" id="GO:0010333">
    <property type="term" value="F:terpene synthase activity"/>
    <property type="evidence" value="ECO:0007669"/>
    <property type="project" value="InterPro"/>
</dbReference>
<reference evidence="4" key="2">
    <citation type="journal article" date="2023" name="Plants (Basel)">
        <title>Annotation of the Turnera subulata (Passifloraceae) Draft Genome Reveals the S-Locus Evolved after the Divergence of Turneroideae from Passifloroideae in a Stepwise Manner.</title>
        <authorList>
            <person name="Henning P.M."/>
            <person name="Roalson E.H."/>
            <person name="Mir W."/>
            <person name="McCubbin A.G."/>
            <person name="Shore J.S."/>
        </authorList>
    </citation>
    <scope>NUCLEOTIDE SEQUENCE</scope>
    <source>
        <strain evidence="4">F60SS</strain>
    </source>
</reference>
<dbReference type="Pfam" id="PF03936">
    <property type="entry name" value="Terpene_synth_C"/>
    <property type="match status" value="2"/>
</dbReference>
<dbReference type="EMBL" id="JAKUCV010001070">
    <property type="protein sequence ID" value="KAJ4847830.1"/>
    <property type="molecule type" value="Genomic_DNA"/>
</dbReference>
<accession>A0A9Q0JP84</accession>
<dbReference type="SUPFAM" id="SSF48576">
    <property type="entry name" value="Terpenoid synthases"/>
    <property type="match status" value="1"/>
</dbReference>
<dbReference type="AlphaFoldDB" id="A0A9Q0JP84"/>
<dbReference type="PANTHER" id="PTHR31225:SF113">
    <property type="entry name" value="TERPENE SYNTHASE 3-RELATED"/>
    <property type="match status" value="1"/>
</dbReference>
<organism evidence="4 5">
    <name type="scientific">Turnera subulata</name>
    <dbReference type="NCBI Taxonomy" id="218843"/>
    <lineage>
        <taxon>Eukaryota</taxon>
        <taxon>Viridiplantae</taxon>
        <taxon>Streptophyta</taxon>
        <taxon>Embryophyta</taxon>
        <taxon>Tracheophyta</taxon>
        <taxon>Spermatophyta</taxon>
        <taxon>Magnoliopsida</taxon>
        <taxon>eudicotyledons</taxon>
        <taxon>Gunneridae</taxon>
        <taxon>Pentapetalae</taxon>
        <taxon>rosids</taxon>
        <taxon>fabids</taxon>
        <taxon>Malpighiales</taxon>
        <taxon>Passifloraceae</taxon>
        <taxon>Turnera</taxon>
    </lineage>
</organism>
<name>A0A9Q0JP84_9ROSI</name>
<dbReference type="InterPro" id="IPR050148">
    <property type="entry name" value="Terpene_synthase-like"/>
</dbReference>
<dbReference type="PANTHER" id="PTHR31225">
    <property type="entry name" value="OS04G0344100 PROTEIN-RELATED"/>
    <property type="match status" value="1"/>
</dbReference>
<feature type="chain" id="PRO_5040403406" description="Terpene synthase metal-binding domain-containing protein" evidence="2">
    <location>
        <begin position="20"/>
        <end position="274"/>
    </location>
</feature>
<evidence type="ECO:0000256" key="2">
    <source>
        <dbReference type="SAM" id="SignalP"/>
    </source>
</evidence>